<dbReference type="GO" id="GO:0042371">
    <property type="term" value="P:vitamin K biosynthetic process"/>
    <property type="evidence" value="ECO:0007669"/>
    <property type="project" value="TreeGrafter"/>
</dbReference>
<evidence type="ECO:0000313" key="9">
    <source>
        <dbReference type="EMBL" id="EQD37250.1"/>
    </source>
</evidence>
<evidence type="ECO:0000256" key="1">
    <source>
        <dbReference type="ARBA" id="ARBA00004141"/>
    </source>
</evidence>
<dbReference type="AlphaFoldDB" id="T1A5W1"/>
<evidence type="ECO:0000256" key="2">
    <source>
        <dbReference type="ARBA" id="ARBA00004863"/>
    </source>
</evidence>
<keyword evidence="7 8" id="KW-0472">Membrane</keyword>
<dbReference type="EMBL" id="AUZX01013033">
    <property type="protein sequence ID" value="EQD37250.1"/>
    <property type="molecule type" value="Genomic_DNA"/>
</dbReference>
<evidence type="ECO:0000256" key="5">
    <source>
        <dbReference type="ARBA" id="ARBA00022692"/>
    </source>
</evidence>
<keyword evidence="4 9" id="KW-0808">Transferase</keyword>
<comment type="caution">
    <text evidence="9">The sequence shown here is derived from an EMBL/GenBank/DDBJ whole genome shotgun (WGS) entry which is preliminary data.</text>
</comment>
<gene>
    <name evidence="9" type="ORF">B1A_17709</name>
</gene>
<dbReference type="CDD" id="cd13962">
    <property type="entry name" value="PT_UbiA_UBIAD1"/>
    <property type="match status" value="1"/>
</dbReference>
<dbReference type="InterPro" id="IPR044878">
    <property type="entry name" value="UbiA_sf"/>
</dbReference>
<keyword evidence="5 8" id="KW-0812">Transmembrane</keyword>
<dbReference type="Pfam" id="PF01040">
    <property type="entry name" value="UbiA"/>
    <property type="match status" value="1"/>
</dbReference>
<comment type="subcellular location">
    <subcellularLocation>
        <location evidence="1">Membrane</location>
        <topology evidence="1">Multi-pass membrane protein</topology>
    </subcellularLocation>
</comment>
<accession>T1A5W1</accession>
<dbReference type="PANTHER" id="PTHR13929">
    <property type="entry name" value="1,4-DIHYDROXY-2-NAPHTHOATE OCTAPRENYLTRANSFERASE"/>
    <property type="match status" value="1"/>
</dbReference>
<reference evidence="9" key="1">
    <citation type="submission" date="2013-08" db="EMBL/GenBank/DDBJ databases">
        <authorList>
            <person name="Mendez C."/>
            <person name="Richter M."/>
            <person name="Ferrer M."/>
            <person name="Sanchez J."/>
        </authorList>
    </citation>
    <scope>NUCLEOTIDE SEQUENCE</scope>
</reference>
<comment type="pathway">
    <text evidence="2">Quinol/quinone metabolism; menaquinone biosynthesis.</text>
</comment>
<organism evidence="9">
    <name type="scientific">mine drainage metagenome</name>
    <dbReference type="NCBI Taxonomy" id="410659"/>
    <lineage>
        <taxon>unclassified sequences</taxon>
        <taxon>metagenomes</taxon>
        <taxon>ecological metagenomes</taxon>
    </lineage>
</organism>
<name>T1A5W1_9ZZZZ</name>
<feature type="transmembrane region" description="Helical" evidence="8">
    <location>
        <begin position="12"/>
        <end position="31"/>
    </location>
</feature>
<dbReference type="InterPro" id="IPR000537">
    <property type="entry name" value="UbiA_prenyltransferase"/>
</dbReference>
<evidence type="ECO:0000256" key="8">
    <source>
        <dbReference type="SAM" id="Phobius"/>
    </source>
</evidence>
<evidence type="ECO:0000256" key="3">
    <source>
        <dbReference type="ARBA" id="ARBA00022428"/>
    </source>
</evidence>
<dbReference type="GO" id="GO:0009234">
    <property type="term" value="P:menaquinone biosynthetic process"/>
    <property type="evidence" value="ECO:0007669"/>
    <property type="project" value="UniProtKB-UniPathway"/>
</dbReference>
<dbReference type="Gene3D" id="1.10.357.140">
    <property type="entry name" value="UbiA prenyltransferase"/>
    <property type="match status" value="1"/>
</dbReference>
<protein>
    <submittedName>
        <fullName evidence="9">1,4-dihydroxy-2-naphthoate octaprenyltransferase</fullName>
    </submittedName>
</protein>
<dbReference type="PANTHER" id="PTHR13929:SF0">
    <property type="entry name" value="UBIA PRENYLTRANSFERASE DOMAIN-CONTAINING PROTEIN 1"/>
    <property type="match status" value="1"/>
</dbReference>
<sequence length="135" mass="14232">MTIQALWRLSRPHTLSAAIVPVLVGTAAGALSRNVGFPLALDMLAISLLLQIATNMANEYFDFRRGIDHEGLTGIAGVIVKGELKPKAVLYAALATFALAFLLGCVLGYFRGVVLVGLGLLSILLALLYSAGPRP</sequence>
<dbReference type="InterPro" id="IPR026046">
    <property type="entry name" value="UBIAD1"/>
</dbReference>
<keyword evidence="3" id="KW-0474">Menaquinone biosynthesis</keyword>
<keyword evidence="6 8" id="KW-1133">Transmembrane helix</keyword>
<reference evidence="9" key="2">
    <citation type="journal article" date="2014" name="ISME J.">
        <title>Microbial stratification in low pH oxic and suboxic macroscopic growths along an acid mine drainage.</title>
        <authorList>
            <person name="Mendez-Garcia C."/>
            <person name="Mesa V."/>
            <person name="Sprenger R.R."/>
            <person name="Richter M."/>
            <person name="Diez M.S."/>
            <person name="Solano J."/>
            <person name="Bargiela R."/>
            <person name="Golyshina O.V."/>
            <person name="Manteca A."/>
            <person name="Ramos J.L."/>
            <person name="Gallego J.R."/>
            <person name="Llorente I."/>
            <person name="Martins Dos Santos V.A."/>
            <person name="Jensen O.N."/>
            <person name="Pelaez A.I."/>
            <person name="Sanchez J."/>
            <person name="Ferrer M."/>
        </authorList>
    </citation>
    <scope>NUCLEOTIDE SEQUENCE</scope>
</reference>
<dbReference type="GO" id="GO:0016020">
    <property type="term" value="C:membrane"/>
    <property type="evidence" value="ECO:0007669"/>
    <property type="project" value="UniProtKB-SubCell"/>
</dbReference>
<feature type="transmembrane region" description="Helical" evidence="8">
    <location>
        <begin position="88"/>
        <end position="109"/>
    </location>
</feature>
<feature type="transmembrane region" description="Helical" evidence="8">
    <location>
        <begin position="115"/>
        <end position="132"/>
    </location>
</feature>
<dbReference type="GO" id="GO:0004659">
    <property type="term" value="F:prenyltransferase activity"/>
    <property type="evidence" value="ECO:0007669"/>
    <property type="project" value="InterPro"/>
</dbReference>
<evidence type="ECO:0000256" key="4">
    <source>
        <dbReference type="ARBA" id="ARBA00022679"/>
    </source>
</evidence>
<dbReference type="UniPathway" id="UPA00079"/>
<feature type="non-terminal residue" evidence="9">
    <location>
        <position position="135"/>
    </location>
</feature>
<evidence type="ECO:0000256" key="6">
    <source>
        <dbReference type="ARBA" id="ARBA00022989"/>
    </source>
</evidence>
<evidence type="ECO:0000256" key="7">
    <source>
        <dbReference type="ARBA" id="ARBA00023136"/>
    </source>
</evidence>
<proteinExistence type="predicted"/>